<dbReference type="Proteomes" id="UP000005974">
    <property type="component" value="Unassembled WGS sequence"/>
</dbReference>
<dbReference type="PANTHER" id="PTHR30408">
    <property type="entry name" value="TYPE-1 RESTRICTION ENZYME ECOKI SPECIFICITY PROTEIN"/>
    <property type="match status" value="1"/>
</dbReference>
<protein>
    <recommendedName>
        <fullName evidence="4">Type I restriction modification DNA specificity domain-containing protein</fullName>
    </recommendedName>
</protein>
<keyword evidence="3" id="KW-0238">DNA-binding</keyword>
<sequence>MKKYDAYKDSGVKWIGEVPEHWEITPLKFCFNVLSGATPKSTELSYWEDGNINWITPADFKTEDRFISDGAKKITKEGFMSCSTTLIPSGSIIFSKRAPIGSVVINRNEVCTNQGCLSCIPKDDISSLFFYYIMSVSQKYFDMLGTGTTFNEISANVFKNVHLPVPPLSEQQSIAFYLDVKTEKIDKMIAKAEKKIEYLDELKQSLITRAVIRGLNPNAPLKDSGMKWIGEIPEHWKIMPFKYYGKLCKGLTFSKADLTATGVPVISYGQIHSKENKSVRFFEEGIRFIPRELAKNGDSALVKQGDFIFADTSEDLEGCGNCVYNDTTNPIYAGYHTIIYKTRERDCKYLAYLFRSNVWRSQIRCRVSGIKVYSITQGIMSQVNILLPPMSEQKEISTYLDTKCSKIDHIIATQKKKIAYLQELKQSLITNVVTGKIKVS</sequence>
<dbReference type="EMBL" id="AGXJ01000088">
    <property type="protein sequence ID" value="EIY27293.1"/>
    <property type="molecule type" value="Genomic_DNA"/>
</dbReference>
<dbReference type="InterPro" id="IPR000055">
    <property type="entry name" value="Restrct_endonuc_typeI_TRD"/>
</dbReference>
<dbReference type="GO" id="GO:0009307">
    <property type="term" value="P:DNA restriction-modification system"/>
    <property type="evidence" value="ECO:0007669"/>
    <property type="project" value="UniProtKB-KW"/>
</dbReference>
<dbReference type="Pfam" id="PF01420">
    <property type="entry name" value="Methylase_S"/>
    <property type="match status" value="2"/>
</dbReference>
<dbReference type="InterPro" id="IPR044946">
    <property type="entry name" value="Restrct_endonuc_typeI_TRD_sf"/>
</dbReference>
<dbReference type="Gene3D" id="3.90.220.20">
    <property type="entry name" value="DNA methylase specificity domains"/>
    <property type="match status" value="2"/>
</dbReference>
<evidence type="ECO:0000313" key="6">
    <source>
        <dbReference type="Proteomes" id="UP000005974"/>
    </source>
</evidence>
<dbReference type="AlphaFoldDB" id="I9QDY6"/>
<gene>
    <name evidence="5" type="ORF">HMPREF1064_04366</name>
</gene>
<keyword evidence="6" id="KW-1185">Reference proteome</keyword>
<feature type="domain" description="Type I restriction modification DNA specificity" evidence="4">
    <location>
        <begin position="234"/>
        <end position="417"/>
    </location>
</feature>
<name>I9QDY6_9BACT</name>
<dbReference type="PATRIC" id="fig|997876.3.peg.4571"/>
<dbReference type="GO" id="GO:0003677">
    <property type="term" value="F:DNA binding"/>
    <property type="evidence" value="ECO:0007669"/>
    <property type="project" value="UniProtKB-KW"/>
</dbReference>
<dbReference type="SUPFAM" id="SSF116734">
    <property type="entry name" value="DNA methylase specificity domain"/>
    <property type="match status" value="2"/>
</dbReference>
<reference evidence="5 6" key="1">
    <citation type="submission" date="2012-02" db="EMBL/GenBank/DDBJ databases">
        <title>The Genome Sequence of Bacteroides dorei CL02T12C06.</title>
        <authorList>
            <consortium name="The Broad Institute Genome Sequencing Platform"/>
            <person name="Earl A."/>
            <person name="Ward D."/>
            <person name="Feldgarden M."/>
            <person name="Gevers D."/>
            <person name="Zitomersky N.L."/>
            <person name="Coyne M.J."/>
            <person name="Comstock L.E."/>
            <person name="Young S.K."/>
            <person name="Zeng Q."/>
            <person name="Gargeya S."/>
            <person name="Fitzgerald M."/>
            <person name="Haas B."/>
            <person name="Abouelleil A."/>
            <person name="Alvarado L."/>
            <person name="Arachchi H.M."/>
            <person name="Berlin A."/>
            <person name="Chapman S.B."/>
            <person name="Gearin G."/>
            <person name="Goldberg J."/>
            <person name="Griggs A."/>
            <person name="Gujja S."/>
            <person name="Hansen M."/>
            <person name="Heiman D."/>
            <person name="Howarth C."/>
            <person name="Larimer J."/>
            <person name="Lui A."/>
            <person name="MacDonald P.J.P."/>
            <person name="McCowen C."/>
            <person name="Montmayeur A."/>
            <person name="Murphy C."/>
            <person name="Neiman D."/>
            <person name="Pearson M."/>
            <person name="Priest M."/>
            <person name="Roberts A."/>
            <person name="Saif S."/>
            <person name="Shea T."/>
            <person name="Sisk P."/>
            <person name="Stolte C."/>
            <person name="Sykes S."/>
            <person name="Wortman J."/>
            <person name="Nusbaum C."/>
            <person name="Birren B."/>
        </authorList>
    </citation>
    <scope>NUCLEOTIDE SEQUENCE [LARGE SCALE GENOMIC DNA]</scope>
    <source>
        <strain evidence="5 6">CL02T12C06</strain>
    </source>
</reference>
<comment type="similarity">
    <text evidence="1">Belongs to the type-I restriction system S methylase family.</text>
</comment>
<evidence type="ECO:0000256" key="1">
    <source>
        <dbReference type="ARBA" id="ARBA00010923"/>
    </source>
</evidence>
<evidence type="ECO:0000259" key="4">
    <source>
        <dbReference type="Pfam" id="PF01420"/>
    </source>
</evidence>
<dbReference type="CDD" id="cd17279">
    <property type="entry name" value="RMtype1_S_BmuCF2ORF3362P_TRD1-CR1_like"/>
    <property type="match status" value="1"/>
</dbReference>
<dbReference type="HOGENOM" id="CLU_021095_1_2_10"/>
<comment type="caution">
    <text evidence="5">The sequence shown here is derived from an EMBL/GenBank/DDBJ whole genome shotgun (WGS) entry which is preliminary data.</text>
</comment>
<evidence type="ECO:0000256" key="2">
    <source>
        <dbReference type="ARBA" id="ARBA00022747"/>
    </source>
</evidence>
<keyword evidence="2" id="KW-0680">Restriction system</keyword>
<proteinExistence type="inferred from homology"/>
<accession>I9QDY6</accession>
<dbReference type="OrthoDB" id="667970at2"/>
<evidence type="ECO:0000256" key="3">
    <source>
        <dbReference type="ARBA" id="ARBA00023125"/>
    </source>
</evidence>
<organism evidence="5 6">
    <name type="scientific">Phocaeicola dorei CL02T12C06</name>
    <dbReference type="NCBI Taxonomy" id="997876"/>
    <lineage>
        <taxon>Bacteria</taxon>
        <taxon>Pseudomonadati</taxon>
        <taxon>Bacteroidota</taxon>
        <taxon>Bacteroidia</taxon>
        <taxon>Bacteroidales</taxon>
        <taxon>Bacteroidaceae</taxon>
        <taxon>Phocaeicola</taxon>
    </lineage>
</organism>
<feature type="domain" description="Type I restriction modification DNA specificity" evidence="4">
    <location>
        <begin position="19"/>
        <end position="187"/>
    </location>
</feature>
<evidence type="ECO:0000313" key="5">
    <source>
        <dbReference type="EMBL" id="EIY27293.1"/>
    </source>
</evidence>
<dbReference type="PANTHER" id="PTHR30408:SF12">
    <property type="entry name" value="TYPE I RESTRICTION ENZYME MJAVIII SPECIFICITY SUBUNIT"/>
    <property type="match status" value="1"/>
</dbReference>
<dbReference type="InterPro" id="IPR052021">
    <property type="entry name" value="Type-I_RS_S_subunit"/>
</dbReference>
<dbReference type="Gene3D" id="1.10.287.1120">
    <property type="entry name" value="Bipartite methylase S protein"/>
    <property type="match status" value="1"/>
</dbReference>